<dbReference type="OrthoDB" id="9804290at2"/>
<comment type="cofactor">
    <cofactor evidence="17">
        <name>Mg(2+)</name>
        <dbReference type="ChEBI" id="CHEBI:18420"/>
    </cofactor>
    <cofactor evidence="17">
        <name>Mn(2+)</name>
        <dbReference type="ChEBI" id="CHEBI:29035"/>
    </cofactor>
    <text evidence="17">Binds 2 divalent metal cations. Magnesium or manganese.</text>
</comment>
<dbReference type="InterPro" id="IPR012337">
    <property type="entry name" value="RNaseH-like_sf"/>
</dbReference>
<evidence type="ECO:0000256" key="9">
    <source>
        <dbReference type="ARBA" id="ARBA00022801"/>
    </source>
</evidence>
<dbReference type="KEGG" id="crp:CRP_087"/>
<evidence type="ECO:0000256" key="7">
    <source>
        <dbReference type="ARBA" id="ARBA00022722"/>
    </source>
</evidence>
<feature type="binding site" evidence="16">
    <location>
        <position position="8"/>
    </location>
    <ligand>
        <name>substrate</name>
    </ligand>
</feature>
<reference evidence="19 20" key="1">
    <citation type="journal article" date="2006" name="Science">
        <title>The 160-kilobase genome of the bacterial endosymbiont Carsonella.</title>
        <authorList>
            <person name="Nakabachi A."/>
            <person name="Yamashita A."/>
            <person name="Toh H."/>
            <person name="Ishikawa H."/>
            <person name="Dunbar H."/>
            <person name="Moran N."/>
            <person name="Hattori M."/>
        </authorList>
    </citation>
    <scope>NUCLEOTIDE SEQUENCE [LARGE SCALE GENOMIC DNA]</scope>
    <source>
        <strain evidence="19 20">PV</strain>
    </source>
</reference>
<keyword evidence="8 17" id="KW-0479">Metal-binding</keyword>
<dbReference type="InterPro" id="IPR006054">
    <property type="entry name" value="DnaQ"/>
</dbReference>
<evidence type="ECO:0000256" key="2">
    <source>
        <dbReference type="ARBA" id="ARBA00012417"/>
    </source>
</evidence>
<evidence type="ECO:0000313" key="19">
    <source>
        <dbReference type="EMBL" id="BAF35118.1"/>
    </source>
</evidence>
<keyword evidence="12" id="KW-0239">DNA-directed DNA polymerase</keyword>
<feature type="binding site" evidence="16">
    <location>
        <position position="159"/>
    </location>
    <ligand>
        <name>substrate</name>
    </ligand>
</feature>
<evidence type="ECO:0000256" key="16">
    <source>
        <dbReference type="PIRSR" id="PIRSR606309-2"/>
    </source>
</evidence>
<comment type="catalytic activity">
    <reaction evidence="14">
        <text>DNA(n) + a 2'-deoxyribonucleoside 5'-triphosphate = DNA(n+1) + diphosphate</text>
        <dbReference type="Rhea" id="RHEA:22508"/>
        <dbReference type="Rhea" id="RHEA-COMP:17339"/>
        <dbReference type="Rhea" id="RHEA-COMP:17340"/>
        <dbReference type="ChEBI" id="CHEBI:33019"/>
        <dbReference type="ChEBI" id="CHEBI:61560"/>
        <dbReference type="ChEBI" id="CHEBI:173112"/>
        <dbReference type="EC" id="2.7.7.7"/>
    </reaction>
</comment>
<dbReference type="Gene3D" id="3.30.420.10">
    <property type="entry name" value="Ribonuclease H-like superfamily/Ribonuclease H"/>
    <property type="match status" value="1"/>
</dbReference>
<gene>
    <name evidence="19" type="ordered locus">CRP_087</name>
</gene>
<evidence type="ECO:0000256" key="1">
    <source>
        <dbReference type="ARBA" id="ARBA00001936"/>
    </source>
</evidence>
<evidence type="ECO:0000256" key="4">
    <source>
        <dbReference type="ARBA" id="ARBA00022679"/>
    </source>
</evidence>
<dbReference type="EMBL" id="AP009180">
    <property type="protein sequence ID" value="BAF35118.1"/>
    <property type="molecule type" value="Genomic_DNA"/>
</dbReference>
<name>Q05FQ3_CARRP</name>
<dbReference type="EC" id="2.7.7.7" evidence="2"/>
<evidence type="ECO:0000313" key="20">
    <source>
        <dbReference type="Proteomes" id="UP000000777"/>
    </source>
</evidence>
<dbReference type="AlphaFoldDB" id="Q05FQ3"/>
<organism evidence="19 20">
    <name type="scientific">Carsonella ruddii (strain PV)</name>
    <dbReference type="NCBI Taxonomy" id="387662"/>
    <lineage>
        <taxon>Bacteria</taxon>
        <taxon>Pseudomonadati</taxon>
        <taxon>Pseudomonadota</taxon>
        <taxon>Gammaproteobacteria</taxon>
        <taxon>Oceanospirillales</taxon>
        <taxon>Halomonadaceae</taxon>
        <taxon>Zymobacter group</taxon>
        <taxon>Candidatus Carsonella</taxon>
    </lineage>
</organism>
<dbReference type="Pfam" id="PF00929">
    <property type="entry name" value="RNase_T"/>
    <property type="match status" value="1"/>
</dbReference>
<dbReference type="RefSeq" id="WP_011672310.1">
    <property type="nucleotide sequence ID" value="NC_008512.1"/>
</dbReference>
<keyword evidence="5" id="KW-0548">Nucleotidyltransferase</keyword>
<feature type="domain" description="Exonuclease" evidence="18">
    <location>
        <begin position="3"/>
        <end position="176"/>
    </location>
</feature>
<dbReference type="NCBIfam" id="TIGR00573">
    <property type="entry name" value="dnaq"/>
    <property type="match status" value="1"/>
</dbReference>
<keyword evidence="10" id="KW-0269">Exonuclease</keyword>
<dbReference type="SUPFAM" id="SSF53098">
    <property type="entry name" value="Ribonuclease H-like"/>
    <property type="match status" value="1"/>
</dbReference>
<evidence type="ECO:0000256" key="12">
    <source>
        <dbReference type="ARBA" id="ARBA00022932"/>
    </source>
</evidence>
<keyword evidence="4" id="KW-0808">Transferase</keyword>
<feature type="active site" description="Proton acceptor" evidence="15">
    <location>
        <position position="154"/>
    </location>
</feature>
<dbReference type="SMART" id="SM00479">
    <property type="entry name" value="EXOIII"/>
    <property type="match status" value="1"/>
</dbReference>
<evidence type="ECO:0000256" key="10">
    <source>
        <dbReference type="ARBA" id="ARBA00022839"/>
    </source>
</evidence>
<evidence type="ECO:0000256" key="6">
    <source>
        <dbReference type="ARBA" id="ARBA00022705"/>
    </source>
</evidence>
<evidence type="ECO:0000256" key="3">
    <source>
        <dbReference type="ARBA" id="ARBA00020352"/>
    </source>
</evidence>
<evidence type="ECO:0000256" key="5">
    <source>
        <dbReference type="ARBA" id="ARBA00022695"/>
    </source>
</evidence>
<keyword evidence="11 17" id="KW-0460">Magnesium</keyword>
<dbReference type="Proteomes" id="UP000000777">
    <property type="component" value="Chromosome"/>
</dbReference>
<dbReference type="PANTHER" id="PTHR30231">
    <property type="entry name" value="DNA POLYMERASE III SUBUNIT EPSILON"/>
    <property type="match status" value="1"/>
</dbReference>
<feature type="binding site" evidence="16">
    <location>
        <position position="10"/>
    </location>
    <ligand>
        <name>substrate</name>
    </ligand>
</feature>
<dbReference type="PANTHER" id="PTHR30231:SF41">
    <property type="entry name" value="DNA POLYMERASE III SUBUNIT EPSILON"/>
    <property type="match status" value="1"/>
</dbReference>
<dbReference type="HOGENOM" id="CLU_047806_2_1_6"/>
<feature type="binding site" evidence="16">
    <location>
        <position position="58"/>
    </location>
    <ligand>
        <name>substrate</name>
    </ligand>
</feature>
<dbReference type="GO" id="GO:0003677">
    <property type="term" value="F:DNA binding"/>
    <property type="evidence" value="ECO:0007669"/>
    <property type="project" value="InterPro"/>
</dbReference>
<evidence type="ECO:0000256" key="17">
    <source>
        <dbReference type="PIRSR" id="PIRSR606309-3"/>
    </source>
</evidence>
<keyword evidence="9" id="KW-0378">Hydrolase</keyword>
<accession>Q05FQ3</accession>
<dbReference type="GO" id="GO:0045004">
    <property type="term" value="P:DNA replication proofreading"/>
    <property type="evidence" value="ECO:0007669"/>
    <property type="project" value="TreeGrafter"/>
</dbReference>
<proteinExistence type="predicted"/>
<comment type="cofactor">
    <cofactor evidence="1">
        <name>Mn(2+)</name>
        <dbReference type="ChEBI" id="CHEBI:29035"/>
    </cofactor>
</comment>
<evidence type="ECO:0000256" key="8">
    <source>
        <dbReference type="ARBA" id="ARBA00022723"/>
    </source>
</evidence>
<dbReference type="InterPro" id="IPR013520">
    <property type="entry name" value="Ribonucl_H"/>
</dbReference>
<evidence type="ECO:0000256" key="14">
    <source>
        <dbReference type="ARBA" id="ARBA00049244"/>
    </source>
</evidence>
<feature type="binding site" evidence="17">
    <location>
        <position position="159"/>
    </location>
    <ligand>
        <name>a divalent metal cation</name>
        <dbReference type="ChEBI" id="CHEBI:60240"/>
        <label>1</label>
        <note>catalytic</note>
    </ligand>
</feature>
<dbReference type="InterPro" id="IPR036397">
    <property type="entry name" value="RNaseH_sf"/>
</dbReference>
<dbReference type="FunFam" id="3.30.420.10:FF:000012">
    <property type="entry name" value="DNA polymerase III subunit epsilon"/>
    <property type="match status" value="1"/>
</dbReference>
<feature type="binding site" evidence="17">
    <location>
        <position position="10"/>
    </location>
    <ligand>
        <name>a divalent metal cation</name>
        <dbReference type="ChEBI" id="CHEBI:60240"/>
        <label>1</label>
        <note>catalytic</note>
    </ligand>
</feature>
<dbReference type="GO" id="GO:0046872">
    <property type="term" value="F:metal ion binding"/>
    <property type="evidence" value="ECO:0007669"/>
    <property type="project" value="UniProtKB-KW"/>
</dbReference>
<keyword evidence="7" id="KW-0540">Nuclease</keyword>
<evidence type="ECO:0000256" key="15">
    <source>
        <dbReference type="PIRSR" id="PIRSR606309-1"/>
    </source>
</evidence>
<evidence type="ECO:0000259" key="18">
    <source>
        <dbReference type="SMART" id="SM00479"/>
    </source>
</evidence>
<evidence type="ECO:0000256" key="11">
    <source>
        <dbReference type="ARBA" id="ARBA00022842"/>
    </source>
</evidence>
<feature type="binding site" evidence="17">
    <location>
        <position position="8"/>
    </location>
    <ligand>
        <name>a divalent metal cation</name>
        <dbReference type="ChEBI" id="CHEBI:60240"/>
        <label>1</label>
        <note>catalytic</note>
    </ligand>
</feature>
<dbReference type="GO" id="GO:0008408">
    <property type="term" value="F:3'-5' exonuclease activity"/>
    <property type="evidence" value="ECO:0007669"/>
    <property type="project" value="TreeGrafter"/>
</dbReference>
<protein>
    <recommendedName>
        <fullName evidence="3">DNA polymerase III subunit epsilon</fullName>
        <ecNumber evidence="2">2.7.7.7</ecNumber>
    </recommendedName>
</protein>
<evidence type="ECO:0000256" key="13">
    <source>
        <dbReference type="ARBA" id="ARBA00023211"/>
    </source>
</evidence>
<dbReference type="STRING" id="387662.CRP_087"/>
<dbReference type="InterPro" id="IPR006309">
    <property type="entry name" value="DnaQ_proteo"/>
</dbReference>
<dbReference type="CDD" id="cd06131">
    <property type="entry name" value="DNA_pol_III_epsilon_Ecoli_like"/>
    <property type="match status" value="1"/>
</dbReference>
<sequence>MKRIIFLDVETTGLFVEHGDRIIEIGCVEVINGHLTGRVFHSYFNPEVKITQGAFNVHGIKDDFLLLKPMFYEKINEFIGFINNSTIIAHNAKFDINFINKEIYLTNFKIKKIQNYANILDSLLLFRKLYPRKKNNLNDLCLKFNLIKNKKRIHGALNDAFLLAVLIIKTGFIEKDFCIEI</sequence>
<dbReference type="GO" id="GO:0005829">
    <property type="term" value="C:cytosol"/>
    <property type="evidence" value="ECO:0007669"/>
    <property type="project" value="TreeGrafter"/>
</dbReference>
<keyword evidence="13 17" id="KW-0464">Manganese</keyword>
<keyword evidence="6" id="KW-0235">DNA replication</keyword>
<dbReference type="GO" id="GO:0003887">
    <property type="term" value="F:DNA-directed DNA polymerase activity"/>
    <property type="evidence" value="ECO:0007669"/>
    <property type="project" value="UniProtKB-KW"/>
</dbReference>